<dbReference type="AlphaFoldDB" id="A0AAV5JCF6"/>
<name>A0AAV5JCF6_9ROSI</name>
<evidence type="ECO:0000313" key="2">
    <source>
        <dbReference type="EMBL" id="GKV08550.1"/>
    </source>
</evidence>
<feature type="region of interest" description="Disordered" evidence="1">
    <location>
        <begin position="44"/>
        <end position="72"/>
    </location>
</feature>
<evidence type="ECO:0000313" key="3">
    <source>
        <dbReference type="Proteomes" id="UP001054252"/>
    </source>
</evidence>
<dbReference type="Proteomes" id="UP001054252">
    <property type="component" value="Unassembled WGS sequence"/>
</dbReference>
<protein>
    <submittedName>
        <fullName evidence="2">Uncharacterized protein</fullName>
    </submittedName>
</protein>
<dbReference type="EMBL" id="BPVZ01000029">
    <property type="protein sequence ID" value="GKV08550.1"/>
    <property type="molecule type" value="Genomic_DNA"/>
</dbReference>
<proteinExistence type="predicted"/>
<sequence length="235" mass="25730">MMDVLHSEAAPESGVQLMDEDVILQSLNGGNVRIEELSAAAAFQDPGPTNETELPGTSMAFGGTGPGGQTKVRRPTMDFYKRHPGNETEAPNIIHDDSVTQDFPEIEIRCDTVHDISNGCLPLGHPDERNDANETRVSLEHILDDSEIHTPILRSMSSSGGESVPFHEHFGPPTSAAFQESPGNLSRNKSPQLAIQPSPAVHWPRKRQRTQGSIHLMRKCFGLFGLFFLGNPMEL</sequence>
<evidence type="ECO:0000256" key="1">
    <source>
        <dbReference type="SAM" id="MobiDB-lite"/>
    </source>
</evidence>
<accession>A0AAV5JCF6</accession>
<comment type="caution">
    <text evidence="2">The sequence shown here is derived from an EMBL/GenBank/DDBJ whole genome shotgun (WGS) entry which is preliminary data.</text>
</comment>
<organism evidence="2 3">
    <name type="scientific">Rubroshorea leprosula</name>
    <dbReference type="NCBI Taxonomy" id="152421"/>
    <lineage>
        <taxon>Eukaryota</taxon>
        <taxon>Viridiplantae</taxon>
        <taxon>Streptophyta</taxon>
        <taxon>Embryophyta</taxon>
        <taxon>Tracheophyta</taxon>
        <taxon>Spermatophyta</taxon>
        <taxon>Magnoliopsida</taxon>
        <taxon>eudicotyledons</taxon>
        <taxon>Gunneridae</taxon>
        <taxon>Pentapetalae</taxon>
        <taxon>rosids</taxon>
        <taxon>malvids</taxon>
        <taxon>Malvales</taxon>
        <taxon>Dipterocarpaceae</taxon>
        <taxon>Rubroshorea</taxon>
    </lineage>
</organism>
<reference evidence="2 3" key="1">
    <citation type="journal article" date="2021" name="Commun. Biol.">
        <title>The genome of Shorea leprosula (Dipterocarpaceae) highlights the ecological relevance of drought in aseasonal tropical rainforests.</title>
        <authorList>
            <person name="Ng K.K.S."/>
            <person name="Kobayashi M.J."/>
            <person name="Fawcett J.A."/>
            <person name="Hatakeyama M."/>
            <person name="Paape T."/>
            <person name="Ng C.H."/>
            <person name="Ang C.C."/>
            <person name="Tnah L.H."/>
            <person name="Lee C.T."/>
            <person name="Nishiyama T."/>
            <person name="Sese J."/>
            <person name="O'Brien M.J."/>
            <person name="Copetti D."/>
            <person name="Mohd Noor M.I."/>
            <person name="Ong R.C."/>
            <person name="Putra M."/>
            <person name="Sireger I.Z."/>
            <person name="Indrioko S."/>
            <person name="Kosugi Y."/>
            <person name="Izuno A."/>
            <person name="Isagi Y."/>
            <person name="Lee S.L."/>
            <person name="Shimizu K.K."/>
        </authorList>
    </citation>
    <scope>NUCLEOTIDE SEQUENCE [LARGE SCALE GENOMIC DNA]</scope>
    <source>
        <strain evidence="2">214</strain>
    </source>
</reference>
<gene>
    <name evidence="2" type="ORF">SLEP1_g20164</name>
</gene>
<keyword evidence="3" id="KW-1185">Reference proteome</keyword>
<feature type="region of interest" description="Disordered" evidence="1">
    <location>
        <begin position="154"/>
        <end position="206"/>
    </location>
</feature>
<feature type="compositionally biased region" description="Polar residues" evidence="1">
    <location>
        <begin position="176"/>
        <end position="195"/>
    </location>
</feature>